<reference evidence="2 3" key="1">
    <citation type="submission" date="2014-04" db="EMBL/GenBank/DDBJ databases">
        <authorList>
            <consortium name="DOE Joint Genome Institute"/>
            <person name="Kuo A."/>
            <person name="Kohler A."/>
            <person name="Jargeat P."/>
            <person name="Nagy L.G."/>
            <person name="Floudas D."/>
            <person name="Copeland A."/>
            <person name="Barry K.W."/>
            <person name="Cichocki N."/>
            <person name="Veneault-Fourrey C."/>
            <person name="LaButti K."/>
            <person name="Lindquist E.A."/>
            <person name="Lipzen A."/>
            <person name="Lundell T."/>
            <person name="Morin E."/>
            <person name="Murat C."/>
            <person name="Sun H."/>
            <person name="Tunlid A."/>
            <person name="Henrissat B."/>
            <person name="Grigoriev I.V."/>
            <person name="Hibbett D.S."/>
            <person name="Martin F."/>
            <person name="Nordberg H.P."/>
            <person name="Cantor M.N."/>
            <person name="Hua S.X."/>
        </authorList>
    </citation>
    <scope>NUCLEOTIDE SEQUENCE [LARGE SCALE GENOMIC DNA]</scope>
    <source>
        <strain evidence="2 3">Ve08.2h10</strain>
    </source>
</reference>
<organism evidence="2 3">
    <name type="scientific">Paxillus rubicundulus Ve08.2h10</name>
    <dbReference type="NCBI Taxonomy" id="930991"/>
    <lineage>
        <taxon>Eukaryota</taxon>
        <taxon>Fungi</taxon>
        <taxon>Dikarya</taxon>
        <taxon>Basidiomycota</taxon>
        <taxon>Agaricomycotina</taxon>
        <taxon>Agaricomycetes</taxon>
        <taxon>Agaricomycetidae</taxon>
        <taxon>Boletales</taxon>
        <taxon>Paxilineae</taxon>
        <taxon>Paxillaceae</taxon>
        <taxon>Paxillus</taxon>
    </lineage>
</organism>
<name>A0A0D0EC25_9AGAM</name>
<dbReference type="InterPro" id="IPR036397">
    <property type="entry name" value="RNaseH_sf"/>
</dbReference>
<dbReference type="AlphaFoldDB" id="A0A0D0EC25"/>
<evidence type="ECO:0000313" key="2">
    <source>
        <dbReference type="EMBL" id="KIK98630.1"/>
    </source>
</evidence>
<dbReference type="GO" id="GO:0006139">
    <property type="term" value="P:nucleobase-containing compound metabolic process"/>
    <property type="evidence" value="ECO:0007669"/>
    <property type="project" value="InterPro"/>
</dbReference>
<gene>
    <name evidence="2" type="ORF">PAXRUDRAFT_823675</name>
</gene>
<dbReference type="SUPFAM" id="SSF53098">
    <property type="entry name" value="Ribonuclease H-like"/>
    <property type="match status" value="1"/>
</dbReference>
<dbReference type="InterPro" id="IPR002562">
    <property type="entry name" value="3'-5'_exonuclease_dom"/>
</dbReference>
<dbReference type="STRING" id="930991.A0A0D0EC25"/>
<dbReference type="InParanoid" id="A0A0D0EC25"/>
<dbReference type="OrthoDB" id="26838at2759"/>
<dbReference type="EMBL" id="KN824886">
    <property type="protein sequence ID" value="KIK98630.1"/>
    <property type="molecule type" value="Genomic_DNA"/>
</dbReference>
<dbReference type="InterPro" id="IPR012337">
    <property type="entry name" value="RNaseH-like_sf"/>
</dbReference>
<dbReference type="HOGENOM" id="CLU_072637_0_0_1"/>
<dbReference type="PANTHER" id="PTHR43040:SF1">
    <property type="entry name" value="RIBONUCLEASE D"/>
    <property type="match status" value="1"/>
</dbReference>
<proteinExistence type="predicted"/>
<dbReference type="Proteomes" id="UP000054538">
    <property type="component" value="Unassembled WGS sequence"/>
</dbReference>
<dbReference type="GO" id="GO:0003676">
    <property type="term" value="F:nucleic acid binding"/>
    <property type="evidence" value="ECO:0007669"/>
    <property type="project" value="InterPro"/>
</dbReference>
<keyword evidence="3" id="KW-1185">Reference proteome</keyword>
<protein>
    <recommendedName>
        <fullName evidence="1">3'-5' exonuclease domain-containing protein</fullName>
    </recommendedName>
</protein>
<sequence length="334" mass="37963">MEHVTRYTYCIDLSSVTYAIRVLARSSFLIIDCEGKNLGGMDGVLSLLCIGTERAEEIFVFDVLALKACNPQTRLRPLMNMLADPLVKKIMWDCRNDFLEILEEYGVALQGVLDLQLAEIESRTSVRGEMEWKRTARLASRGRLLPLPLIKQNPSLFLGVHSLQGMDSCIRQAHLPTAGKDPQVVAMHKTHGSAIWLERPLLPQLLQYAAHDIEMIGALYEHFKQQAWITRFNEGDLMNQSMRYAFSLYYQGRVCDDHVFGSCSVLPLDILREPRGLTVPCQGCHRMQSLHCFTLNKQGRKIIARTNVCRICQIKLLIKKVNHPVTWVNVNVNA</sequence>
<accession>A0A0D0EC25</accession>
<dbReference type="GO" id="GO:0008408">
    <property type="term" value="F:3'-5' exonuclease activity"/>
    <property type="evidence" value="ECO:0007669"/>
    <property type="project" value="InterPro"/>
</dbReference>
<dbReference type="Pfam" id="PF01612">
    <property type="entry name" value="DNA_pol_A_exo1"/>
    <property type="match status" value="1"/>
</dbReference>
<reference evidence="3" key="2">
    <citation type="submission" date="2015-01" db="EMBL/GenBank/DDBJ databases">
        <title>Evolutionary Origins and Diversification of the Mycorrhizal Mutualists.</title>
        <authorList>
            <consortium name="DOE Joint Genome Institute"/>
            <consortium name="Mycorrhizal Genomics Consortium"/>
            <person name="Kohler A."/>
            <person name="Kuo A."/>
            <person name="Nagy L.G."/>
            <person name="Floudas D."/>
            <person name="Copeland A."/>
            <person name="Barry K.W."/>
            <person name="Cichocki N."/>
            <person name="Veneault-Fourrey C."/>
            <person name="LaButti K."/>
            <person name="Lindquist E.A."/>
            <person name="Lipzen A."/>
            <person name="Lundell T."/>
            <person name="Morin E."/>
            <person name="Murat C."/>
            <person name="Riley R."/>
            <person name="Ohm R."/>
            <person name="Sun H."/>
            <person name="Tunlid A."/>
            <person name="Henrissat B."/>
            <person name="Grigoriev I.V."/>
            <person name="Hibbett D.S."/>
            <person name="Martin F."/>
        </authorList>
    </citation>
    <scope>NUCLEOTIDE SEQUENCE [LARGE SCALE GENOMIC DNA]</scope>
    <source>
        <strain evidence="3">Ve08.2h10</strain>
    </source>
</reference>
<evidence type="ECO:0000259" key="1">
    <source>
        <dbReference type="Pfam" id="PF01612"/>
    </source>
</evidence>
<feature type="domain" description="3'-5' exonuclease" evidence="1">
    <location>
        <begin position="14"/>
        <end position="119"/>
    </location>
</feature>
<evidence type="ECO:0000313" key="3">
    <source>
        <dbReference type="Proteomes" id="UP000054538"/>
    </source>
</evidence>
<dbReference type="PANTHER" id="PTHR43040">
    <property type="entry name" value="RIBONUCLEASE D"/>
    <property type="match status" value="1"/>
</dbReference>
<dbReference type="Gene3D" id="3.30.420.10">
    <property type="entry name" value="Ribonuclease H-like superfamily/Ribonuclease H"/>
    <property type="match status" value="1"/>
</dbReference>